<keyword evidence="4" id="KW-0517">Myogenesis</keyword>
<dbReference type="Gene3D" id="1.25.40.10">
    <property type="entry name" value="Tetratricopeptide repeat domain"/>
    <property type="match status" value="1"/>
</dbReference>
<evidence type="ECO:0000256" key="8">
    <source>
        <dbReference type="SAM" id="Coils"/>
    </source>
</evidence>
<evidence type="ECO:0000259" key="9">
    <source>
        <dbReference type="Pfam" id="PF11701"/>
    </source>
</evidence>
<evidence type="ECO:0000256" key="2">
    <source>
        <dbReference type="ARBA" id="ARBA00022473"/>
    </source>
</evidence>
<evidence type="ECO:0000256" key="1">
    <source>
        <dbReference type="ARBA" id="ARBA00004556"/>
    </source>
</evidence>
<protein>
    <recommendedName>
        <fullName evidence="9">UNC-45/Cro1/She4 central domain-containing protein</fullName>
    </recommendedName>
</protein>
<dbReference type="Gene3D" id="1.25.10.10">
    <property type="entry name" value="Leucine-rich Repeat Variant"/>
    <property type="match status" value="2"/>
</dbReference>
<organism evidence="10 11">
    <name type="scientific">Steinernema hermaphroditum</name>
    <dbReference type="NCBI Taxonomy" id="289476"/>
    <lineage>
        <taxon>Eukaryota</taxon>
        <taxon>Metazoa</taxon>
        <taxon>Ecdysozoa</taxon>
        <taxon>Nematoda</taxon>
        <taxon>Chromadorea</taxon>
        <taxon>Rhabditida</taxon>
        <taxon>Tylenchina</taxon>
        <taxon>Panagrolaimomorpha</taxon>
        <taxon>Strongyloidoidea</taxon>
        <taxon>Steinernematidae</taxon>
        <taxon>Steinernema</taxon>
    </lineage>
</organism>
<dbReference type="GO" id="GO:0007517">
    <property type="term" value="P:muscle organ development"/>
    <property type="evidence" value="ECO:0007669"/>
    <property type="project" value="UniProtKB-KW"/>
</dbReference>
<feature type="coiled-coil region" evidence="8">
    <location>
        <begin position="117"/>
        <end position="144"/>
    </location>
</feature>
<evidence type="ECO:0000313" key="10">
    <source>
        <dbReference type="EMBL" id="KAK0423976.1"/>
    </source>
</evidence>
<sequence length="942" mass="106093">MSLSTAEDLRIAGNEAFKAGDYLKAVEEYTAALQLNPEAELRATLYKNRSFARLKLEEFEGCEHDCTKALEFNGVDSKSLYRRALSREQLDNIKGAFEDAREAQRLEPKDKNVTDLLQRLLKKNAERQKKLQSAEHKAEEMRKLAFDKADDEQQLKALNNLLVLARDSETGAVSVWQNGGVVARLLSVIENDIFNNDHAIAAIRVIDELCRSHKRALQLIEILGIPKITRLMSSRDNEQYLDAAGVVIQRLFNGLSRMDRTKEIKPDPEWSEENKVHIVRLILELEEMLTSPQFSAKVRETTIDLFVKNLMHMDGGLPRGWSWRFVEDRGLLKLLHCSAQIPEQCEYPVTAETRQHLAICLTRLHDDMVFDTKRAIFKERLDAFFAQLFTDMKNPKTQVMIASALITLLQGPVDVGMNLVTNDDIMAMTLTMAASDDHLLQSVAAELIVQTVSKHERATSMLKYGVPILRKLYESEDENVKVRALMGLCKCAAAGGDDSSRQTMQEGSTMKLAKTCKKFLLDVDKYSVDVRRFACEGLSYLTLDADVKEMITDDPLFLQALICLAKSAGPLCVYTLASIYVNLTNSYEKPKVDEEMVKLAQFAKHHVPETHPKDTDDCVERRVRTLVKDGAVASCIAVSKTESKNALDQLARCMLAFSEHEELRGQVLSEGGAKLLLTLTKEANPEGQIKAAHALAKLGSNADPSIAFPGQRAYEVVKPMAELLHPDIDGRANYDALLTLTNLASVSDSVRKRIMKEKVIPKAEEFWFMTDHDHLRDAAAEFLLNMLFLDEFYDETCAKGTDRVKLWTLYCAEEDERLQMVSSAAFSILTHNPEVCQRIIDEMGSWIDLIKEICASEHPEIQKRCMQGVANMVASCEKVASEMMKTDIFHVLIAISKHSEKGREEAQKEAKRALEAAVKFGVIAPTDRQLFEEKHKISTIKE</sequence>
<evidence type="ECO:0000256" key="4">
    <source>
        <dbReference type="ARBA" id="ARBA00022541"/>
    </source>
</evidence>
<dbReference type="InterPro" id="IPR019734">
    <property type="entry name" value="TPR_rpt"/>
</dbReference>
<accession>A0AA39M707</accession>
<proteinExistence type="predicted"/>
<dbReference type="PANTHER" id="PTHR45994:SF1">
    <property type="entry name" value="FI21225P1"/>
    <property type="match status" value="1"/>
</dbReference>
<gene>
    <name evidence="10" type="ORF">QR680_008441</name>
</gene>
<dbReference type="GO" id="GO:0051879">
    <property type="term" value="F:Hsp90 protein binding"/>
    <property type="evidence" value="ECO:0007669"/>
    <property type="project" value="TreeGrafter"/>
</dbReference>
<feature type="repeat" description="TPR" evidence="7">
    <location>
        <begin position="6"/>
        <end position="39"/>
    </location>
</feature>
<dbReference type="Pfam" id="PF11701">
    <property type="entry name" value="UNC45-central"/>
    <property type="match status" value="1"/>
</dbReference>
<comment type="caution">
    <text evidence="10">The sequence shown here is derived from an EMBL/GenBank/DDBJ whole genome shotgun (WGS) entry which is preliminary data.</text>
</comment>
<dbReference type="SUPFAM" id="SSF48371">
    <property type="entry name" value="ARM repeat"/>
    <property type="match status" value="2"/>
</dbReference>
<evidence type="ECO:0000256" key="6">
    <source>
        <dbReference type="ARBA" id="ARBA00023186"/>
    </source>
</evidence>
<dbReference type="InterPro" id="IPR016024">
    <property type="entry name" value="ARM-type_fold"/>
</dbReference>
<evidence type="ECO:0000256" key="7">
    <source>
        <dbReference type="PROSITE-ProRule" id="PRU00339"/>
    </source>
</evidence>
<evidence type="ECO:0000256" key="5">
    <source>
        <dbReference type="ARBA" id="ARBA00022782"/>
    </source>
</evidence>
<reference evidence="10" key="1">
    <citation type="submission" date="2023-06" db="EMBL/GenBank/DDBJ databases">
        <title>Genomic analysis of the entomopathogenic nematode Steinernema hermaphroditum.</title>
        <authorList>
            <person name="Schwarz E.M."/>
            <person name="Heppert J.K."/>
            <person name="Baniya A."/>
            <person name="Schwartz H.T."/>
            <person name="Tan C.-H."/>
            <person name="Antoshechkin I."/>
            <person name="Sternberg P.W."/>
            <person name="Goodrich-Blair H."/>
            <person name="Dillman A.R."/>
        </authorList>
    </citation>
    <scope>NUCLEOTIDE SEQUENCE</scope>
    <source>
        <strain evidence="10">PS9179</strain>
        <tissue evidence="10">Whole animal</tissue>
    </source>
</reference>
<keyword evidence="6" id="KW-0143">Chaperone</keyword>
<dbReference type="GO" id="GO:0030154">
    <property type="term" value="P:cell differentiation"/>
    <property type="evidence" value="ECO:0007669"/>
    <property type="project" value="UniProtKB-KW"/>
</dbReference>
<keyword evidence="5" id="KW-0221">Differentiation</keyword>
<keyword evidence="7" id="KW-0802">TPR repeat</keyword>
<dbReference type="AlphaFoldDB" id="A0AA39M707"/>
<dbReference type="InterPro" id="IPR024660">
    <property type="entry name" value="UCS_central_dom"/>
</dbReference>
<dbReference type="EMBL" id="JAUCMV010000001">
    <property type="protein sequence ID" value="KAK0423976.1"/>
    <property type="molecule type" value="Genomic_DNA"/>
</dbReference>
<comment type="subcellular location">
    <subcellularLocation>
        <location evidence="1">Cytoplasm</location>
        <location evidence="1">Perinuclear region</location>
    </subcellularLocation>
</comment>
<dbReference type="GO" id="GO:0048471">
    <property type="term" value="C:perinuclear region of cytoplasm"/>
    <property type="evidence" value="ECO:0007669"/>
    <property type="project" value="UniProtKB-SubCell"/>
</dbReference>
<name>A0AA39M707_9BILA</name>
<dbReference type="SMART" id="SM00028">
    <property type="entry name" value="TPR"/>
    <property type="match status" value="3"/>
</dbReference>
<dbReference type="SUPFAM" id="SSF48452">
    <property type="entry name" value="TPR-like"/>
    <property type="match status" value="1"/>
</dbReference>
<dbReference type="InterPro" id="IPR011989">
    <property type="entry name" value="ARM-like"/>
</dbReference>
<dbReference type="InterPro" id="IPR011990">
    <property type="entry name" value="TPR-like_helical_dom_sf"/>
</dbReference>
<dbReference type="Proteomes" id="UP001175271">
    <property type="component" value="Unassembled WGS sequence"/>
</dbReference>
<keyword evidence="11" id="KW-1185">Reference proteome</keyword>
<keyword evidence="3" id="KW-0963">Cytoplasm</keyword>
<feature type="domain" description="UNC-45/Cro1/She4 central" evidence="9">
    <location>
        <begin position="304"/>
        <end position="490"/>
    </location>
</feature>
<evidence type="ECO:0000313" key="11">
    <source>
        <dbReference type="Proteomes" id="UP001175271"/>
    </source>
</evidence>
<keyword evidence="8" id="KW-0175">Coiled coil</keyword>
<evidence type="ECO:0000256" key="3">
    <source>
        <dbReference type="ARBA" id="ARBA00022490"/>
    </source>
</evidence>
<keyword evidence="2" id="KW-0217">Developmental protein</keyword>
<dbReference type="PROSITE" id="PS50005">
    <property type="entry name" value="TPR"/>
    <property type="match status" value="1"/>
</dbReference>
<dbReference type="PANTHER" id="PTHR45994">
    <property type="entry name" value="FI21225P1"/>
    <property type="match status" value="1"/>
</dbReference>